<dbReference type="Pfam" id="PF01261">
    <property type="entry name" value="AP_endonuc_2"/>
    <property type="match status" value="1"/>
</dbReference>
<dbReference type="Proteomes" id="UP000769780">
    <property type="component" value="Unassembled WGS sequence"/>
</dbReference>
<evidence type="ECO:0000313" key="4">
    <source>
        <dbReference type="EMBL" id="MBY0095986.1"/>
    </source>
</evidence>
<dbReference type="RefSeq" id="WP_221871452.1">
    <property type="nucleotide sequence ID" value="NZ_JACWFH010000007.1"/>
</dbReference>
<dbReference type="InterPro" id="IPR036237">
    <property type="entry name" value="Xyl_isomerase-like_sf"/>
</dbReference>
<evidence type="ECO:0000259" key="3">
    <source>
        <dbReference type="Pfam" id="PF01261"/>
    </source>
</evidence>
<sequence>MNQFAVNLSTIFTEVPFMERFKKARECGFSIVECQFPYEYSKDEILKELEQNHLKMVLHNLPPGDWEKGDRGLAADPRRLEEFHQSVDAAIQYAKALNVTKVHCMAGIVHMVESELARKTFMTNIHYAATQLGKHGITLLIEPINSFDIPGYFLNDLQLAVEILHEINLANVKLQFDFYHIQRIHGDPLSLFKKHKDSIAHVQIADVPGRHEPGTGEINYRTILDHLGECYQGDIGLEYLPLTKSEDSFEWIKMKDRGGSMR</sequence>
<evidence type="ECO:0000313" key="5">
    <source>
        <dbReference type="Proteomes" id="UP000769780"/>
    </source>
</evidence>
<keyword evidence="5" id="KW-1185">Reference proteome</keyword>
<evidence type="ECO:0000256" key="2">
    <source>
        <dbReference type="PIRNR" id="PIRNR006241"/>
    </source>
</evidence>
<dbReference type="InterPro" id="IPR013022">
    <property type="entry name" value="Xyl_isomerase-like_TIM-brl"/>
</dbReference>
<dbReference type="Gene3D" id="3.20.20.150">
    <property type="entry name" value="Divalent-metal-dependent TIM barrel enzymes"/>
    <property type="match status" value="1"/>
</dbReference>
<comment type="caution">
    <text evidence="4">The sequence shown here is derived from an EMBL/GenBank/DDBJ whole genome shotgun (WGS) entry which is preliminary data.</text>
</comment>
<reference evidence="4 5" key="1">
    <citation type="submission" date="2020-07" db="EMBL/GenBank/DDBJ databases">
        <title>Fungal Genomes of the International Space Station.</title>
        <authorList>
            <person name="Seuylemezian A."/>
            <person name="Singh N.K."/>
            <person name="Wood J."/>
            <person name="Venkateswaran K."/>
        </authorList>
    </citation>
    <scope>NUCLEOTIDE SEQUENCE [LARGE SCALE GENOMIC DNA]</scope>
    <source>
        <strain evidence="4 5">PL-B2</strain>
    </source>
</reference>
<comment type="similarity">
    <text evidence="2">Belongs to the hyi family.</text>
</comment>
<keyword evidence="1 2" id="KW-0413">Isomerase</keyword>
<dbReference type="SUPFAM" id="SSF51658">
    <property type="entry name" value="Xylose isomerase-like"/>
    <property type="match status" value="1"/>
</dbReference>
<evidence type="ECO:0000256" key="1">
    <source>
        <dbReference type="ARBA" id="ARBA00023235"/>
    </source>
</evidence>
<dbReference type="EMBL" id="JACWFH010000007">
    <property type="protein sequence ID" value="MBY0095986.1"/>
    <property type="molecule type" value="Genomic_DNA"/>
</dbReference>
<dbReference type="PANTHER" id="PTHR43489:SF6">
    <property type="entry name" value="HYDROXYPYRUVATE ISOMERASE-RELATED"/>
    <property type="match status" value="1"/>
</dbReference>
<dbReference type="PANTHER" id="PTHR43489">
    <property type="entry name" value="ISOMERASE"/>
    <property type="match status" value="1"/>
</dbReference>
<accession>A0ABS7K1F5</accession>
<dbReference type="PIRSF" id="PIRSF006241">
    <property type="entry name" value="HyI"/>
    <property type="match status" value="1"/>
</dbReference>
<organism evidence="4 5">
    <name type="scientific">Mesobacillus maritimus</name>
    <dbReference type="NCBI Taxonomy" id="1643336"/>
    <lineage>
        <taxon>Bacteria</taxon>
        <taxon>Bacillati</taxon>
        <taxon>Bacillota</taxon>
        <taxon>Bacilli</taxon>
        <taxon>Bacillales</taxon>
        <taxon>Bacillaceae</taxon>
        <taxon>Mesobacillus</taxon>
    </lineage>
</organism>
<dbReference type="InterPro" id="IPR050417">
    <property type="entry name" value="Sugar_Epim/Isomerase"/>
</dbReference>
<name>A0ABS7K1F5_9BACI</name>
<dbReference type="GO" id="GO:0016853">
    <property type="term" value="F:isomerase activity"/>
    <property type="evidence" value="ECO:0007669"/>
    <property type="project" value="UniProtKB-KW"/>
</dbReference>
<protein>
    <submittedName>
        <fullName evidence="4">Hydroxypyruvate isomerase family protein</fullName>
    </submittedName>
</protein>
<gene>
    <name evidence="4" type="ORF">H0185_04095</name>
</gene>
<dbReference type="InterPro" id="IPR026040">
    <property type="entry name" value="HyI-like"/>
</dbReference>
<proteinExistence type="inferred from homology"/>
<feature type="domain" description="Xylose isomerase-like TIM barrel" evidence="3">
    <location>
        <begin position="21"/>
        <end position="253"/>
    </location>
</feature>